<sequence length="81" mass="8756">MVSRSRSLCSFSGGGKFGIFAGLEREALFPEQKTPSLRLGALGLIGWYSALVGSKLPAEMTEYATTRSEYHEIGARDGGRK</sequence>
<accession>A0AAV2G8S8</accession>
<gene>
    <name evidence="1" type="ORF">LTRI10_LOCUS46762</name>
</gene>
<protein>
    <submittedName>
        <fullName evidence="1">Uncharacterized protein</fullName>
    </submittedName>
</protein>
<evidence type="ECO:0000313" key="1">
    <source>
        <dbReference type="EMBL" id="CAL1407074.1"/>
    </source>
</evidence>
<dbReference type="EMBL" id="OZ034821">
    <property type="protein sequence ID" value="CAL1407074.1"/>
    <property type="molecule type" value="Genomic_DNA"/>
</dbReference>
<reference evidence="1 2" key="1">
    <citation type="submission" date="2024-04" db="EMBL/GenBank/DDBJ databases">
        <authorList>
            <person name="Fracassetti M."/>
        </authorList>
    </citation>
    <scope>NUCLEOTIDE SEQUENCE [LARGE SCALE GENOMIC DNA]</scope>
</reference>
<organism evidence="1 2">
    <name type="scientific">Linum trigynum</name>
    <dbReference type="NCBI Taxonomy" id="586398"/>
    <lineage>
        <taxon>Eukaryota</taxon>
        <taxon>Viridiplantae</taxon>
        <taxon>Streptophyta</taxon>
        <taxon>Embryophyta</taxon>
        <taxon>Tracheophyta</taxon>
        <taxon>Spermatophyta</taxon>
        <taxon>Magnoliopsida</taxon>
        <taxon>eudicotyledons</taxon>
        <taxon>Gunneridae</taxon>
        <taxon>Pentapetalae</taxon>
        <taxon>rosids</taxon>
        <taxon>fabids</taxon>
        <taxon>Malpighiales</taxon>
        <taxon>Linaceae</taxon>
        <taxon>Linum</taxon>
    </lineage>
</organism>
<dbReference type="AlphaFoldDB" id="A0AAV2G8S8"/>
<keyword evidence="2" id="KW-1185">Reference proteome</keyword>
<evidence type="ECO:0000313" key="2">
    <source>
        <dbReference type="Proteomes" id="UP001497516"/>
    </source>
</evidence>
<name>A0AAV2G8S8_9ROSI</name>
<dbReference type="Proteomes" id="UP001497516">
    <property type="component" value="Chromosome 8"/>
</dbReference>
<proteinExistence type="predicted"/>